<keyword evidence="1" id="KW-0812">Transmembrane</keyword>
<dbReference type="EMBL" id="CM007366">
    <property type="protein sequence ID" value="OIW09856.1"/>
    <property type="molecule type" value="Genomic_DNA"/>
</dbReference>
<keyword evidence="1" id="KW-0472">Membrane</keyword>
<evidence type="ECO:0000256" key="1">
    <source>
        <dbReference type="SAM" id="Phobius"/>
    </source>
</evidence>
<evidence type="ECO:0000313" key="2">
    <source>
        <dbReference type="EMBL" id="OIW09856.1"/>
    </source>
</evidence>
<feature type="transmembrane region" description="Helical" evidence="1">
    <location>
        <begin position="47"/>
        <end position="68"/>
    </location>
</feature>
<dbReference type="AlphaFoldDB" id="A0A1J7HAK4"/>
<proteinExistence type="predicted"/>
<accession>A0A1J7HAK4</accession>
<dbReference type="Proteomes" id="UP000188354">
    <property type="component" value="Chromosome LG06"/>
</dbReference>
<keyword evidence="1" id="KW-1133">Transmembrane helix</keyword>
<sequence>MATERDEPQPSRWLPILVPTRTAAYGGSIGEDGVTVGNTDYHATYPFLVYVRYASGIVLGYVCELFILTKSPLKQREDTNKVGV</sequence>
<organism evidence="2 3">
    <name type="scientific">Lupinus angustifolius</name>
    <name type="common">Narrow-leaved blue lupine</name>
    <dbReference type="NCBI Taxonomy" id="3871"/>
    <lineage>
        <taxon>Eukaryota</taxon>
        <taxon>Viridiplantae</taxon>
        <taxon>Streptophyta</taxon>
        <taxon>Embryophyta</taxon>
        <taxon>Tracheophyta</taxon>
        <taxon>Spermatophyta</taxon>
        <taxon>Magnoliopsida</taxon>
        <taxon>eudicotyledons</taxon>
        <taxon>Gunneridae</taxon>
        <taxon>Pentapetalae</taxon>
        <taxon>rosids</taxon>
        <taxon>fabids</taxon>
        <taxon>Fabales</taxon>
        <taxon>Fabaceae</taxon>
        <taxon>Papilionoideae</taxon>
        <taxon>50 kb inversion clade</taxon>
        <taxon>genistoids sensu lato</taxon>
        <taxon>core genistoids</taxon>
        <taxon>Genisteae</taxon>
        <taxon>Lupinus</taxon>
    </lineage>
</organism>
<gene>
    <name evidence="2" type="ORF">TanjilG_15338</name>
</gene>
<reference evidence="2 3" key="1">
    <citation type="journal article" date="2017" name="Plant Biotechnol. J.">
        <title>A comprehensive draft genome sequence for lupin (Lupinus angustifolius), an emerging health food: insights into plant-microbe interactions and legume evolution.</title>
        <authorList>
            <person name="Hane J.K."/>
            <person name="Ming Y."/>
            <person name="Kamphuis L.G."/>
            <person name="Nelson M.N."/>
            <person name="Garg G."/>
            <person name="Atkins C.A."/>
            <person name="Bayer P.E."/>
            <person name="Bravo A."/>
            <person name="Bringans S."/>
            <person name="Cannon S."/>
            <person name="Edwards D."/>
            <person name="Foley R."/>
            <person name="Gao L.L."/>
            <person name="Harrison M.J."/>
            <person name="Huang W."/>
            <person name="Hurgobin B."/>
            <person name="Li S."/>
            <person name="Liu C.W."/>
            <person name="McGrath A."/>
            <person name="Morahan G."/>
            <person name="Murray J."/>
            <person name="Weller J."/>
            <person name="Jian J."/>
            <person name="Singh K.B."/>
        </authorList>
    </citation>
    <scope>NUCLEOTIDE SEQUENCE [LARGE SCALE GENOMIC DNA]</scope>
    <source>
        <strain evidence="3">cv. Tanjil</strain>
        <tissue evidence="2">Whole plant</tissue>
    </source>
</reference>
<protein>
    <submittedName>
        <fullName evidence="2">Uncharacterized protein</fullName>
    </submittedName>
</protein>
<name>A0A1J7HAK4_LUPAN</name>
<dbReference type="Gramene" id="OIW09856">
    <property type="protein sequence ID" value="OIW09856"/>
    <property type="gene ID" value="TanjilG_15338"/>
</dbReference>
<keyword evidence="3" id="KW-1185">Reference proteome</keyword>
<evidence type="ECO:0000313" key="3">
    <source>
        <dbReference type="Proteomes" id="UP000188354"/>
    </source>
</evidence>